<dbReference type="Gene3D" id="3.10.20.310">
    <property type="entry name" value="membrane protein fhac"/>
    <property type="match status" value="1"/>
</dbReference>
<protein>
    <recommendedName>
        <fullName evidence="4">Haemolysin activator HlyB C-terminal domain-containing protein</fullName>
    </recommendedName>
</protein>
<evidence type="ECO:0000256" key="1">
    <source>
        <dbReference type="SAM" id="SignalP"/>
    </source>
</evidence>
<feature type="chain" id="PRO_5001990923" description="Haemolysin activator HlyB C-terminal domain-containing protein" evidence="1">
    <location>
        <begin position="23"/>
        <end position="611"/>
    </location>
</feature>
<keyword evidence="3" id="KW-1185">Reference proteome</keyword>
<dbReference type="RefSeq" id="WP_026981776.1">
    <property type="nucleotide sequence ID" value="NZ_JRLW01000017.1"/>
</dbReference>
<gene>
    <name evidence="2" type="ORF">Q764_12190</name>
</gene>
<feature type="signal peptide" evidence="1">
    <location>
        <begin position="1"/>
        <end position="22"/>
    </location>
</feature>
<organism evidence="2 3">
    <name type="scientific">Flavobacterium suncheonense GH29-5 = DSM 17707</name>
    <dbReference type="NCBI Taxonomy" id="1121899"/>
    <lineage>
        <taxon>Bacteria</taxon>
        <taxon>Pseudomonadati</taxon>
        <taxon>Bacteroidota</taxon>
        <taxon>Flavobacteriia</taxon>
        <taxon>Flavobacteriales</taxon>
        <taxon>Flavobacteriaceae</taxon>
        <taxon>Flavobacterium</taxon>
    </lineage>
</organism>
<dbReference type="AlphaFoldDB" id="A0A0A2M5G1"/>
<dbReference type="STRING" id="1121899.GCA_000430025_02392"/>
<keyword evidence="1" id="KW-0732">Signal</keyword>
<dbReference type="EMBL" id="JRLW01000017">
    <property type="protein sequence ID" value="KGO87902.1"/>
    <property type="molecule type" value="Genomic_DNA"/>
</dbReference>
<dbReference type="eggNOG" id="COG4775">
    <property type="taxonomic scope" value="Bacteria"/>
</dbReference>
<comment type="caution">
    <text evidence="2">The sequence shown here is derived from an EMBL/GenBank/DDBJ whole genome shotgun (WGS) entry which is preliminary data.</text>
</comment>
<accession>A0A0A2M5G1</accession>
<sequence>MFLKNNLILIFLVLFSYHTLPAQDNPKVSDSSKMYRDIEQYSKKRKFSNFLHKLIFEPVAKQELRNIALHKIKKQEYAQSAGKVIRKINIITLDPFGYSETDSTARPKPYVARAGNSLHMKTRSWTVRNILLLKENTRLDSLLAKESERLIRSQRYVRAVKITTELLSEHPDSVDVYVRVLDSWSLIPVLSVSSSKTTFDITERNVLGMGHEFSNEYQNAHNSSRNGYNASYTIPSIFNTFIRSTFVYKVDLEGYYEKSVNIERPFFSPYARWGAGVYLDKQYIKETVFDTNLGAQDQNFKYISQDYWAGHAFRIFKGDAELERVTNLITSVRYHTKNYLEKPEVFSDSLGIFSNENLYLISIGISSRKFTQDKFIFNYNIIEDVASGILYNITSGYQRKNGVYKFYCGARFAMGKYYKFGYLSGSMEYGTFFKESKTIQGALNFNSVYFTNLYKMRNWRFRLFIKPQLILGANRLDSNSDRLTLNENPGIRGFNNETLFGTKRFLLTFQTQGYSPWQLLGFRLNPYLSFTAGALGQAHSGFKNSRIYSQLGAGFIISNDYLVFNAFQFSFSYYPNLPVDAGSEFKTNTIRTYDFVLQQFEIAKPLLVPYQ</sequence>
<evidence type="ECO:0000313" key="3">
    <source>
        <dbReference type="Proteomes" id="UP000030121"/>
    </source>
</evidence>
<proteinExistence type="predicted"/>
<dbReference type="OrthoDB" id="1110633at2"/>
<evidence type="ECO:0008006" key="4">
    <source>
        <dbReference type="Google" id="ProtNLM"/>
    </source>
</evidence>
<reference evidence="2 3" key="1">
    <citation type="submission" date="2013-09" db="EMBL/GenBank/DDBJ databases">
        <authorList>
            <person name="Zeng Z."/>
            <person name="Chen C."/>
        </authorList>
    </citation>
    <scope>NUCLEOTIDE SEQUENCE [LARGE SCALE GENOMIC DNA]</scope>
    <source>
        <strain evidence="2 3">GH29-5</strain>
    </source>
</reference>
<dbReference type="Proteomes" id="UP000030121">
    <property type="component" value="Unassembled WGS sequence"/>
</dbReference>
<evidence type="ECO:0000313" key="2">
    <source>
        <dbReference type="EMBL" id="KGO87902.1"/>
    </source>
</evidence>
<name>A0A0A2M5G1_9FLAO</name>